<evidence type="ECO:0000313" key="3">
    <source>
        <dbReference type="EMBL" id="KAG5520281.1"/>
    </source>
</evidence>
<organism evidence="3 4">
    <name type="scientific">Rhododendron griersonianum</name>
    <dbReference type="NCBI Taxonomy" id="479676"/>
    <lineage>
        <taxon>Eukaryota</taxon>
        <taxon>Viridiplantae</taxon>
        <taxon>Streptophyta</taxon>
        <taxon>Embryophyta</taxon>
        <taxon>Tracheophyta</taxon>
        <taxon>Spermatophyta</taxon>
        <taxon>Magnoliopsida</taxon>
        <taxon>eudicotyledons</taxon>
        <taxon>Gunneridae</taxon>
        <taxon>Pentapetalae</taxon>
        <taxon>asterids</taxon>
        <taxon>Ericales</taxon>
        <taxon>Ericaceae</taxon>
        <taxon>Ericoideae</taxon>
        <taxon>Rhodoreae</taxon>
        <taxon>Rhododendron</taxon>
    </lineage>
</organism>
<dbReference type="AlphaFoldDB" id="A0AAV6HVK0"/>
<proteinExistence type="predicted"/>
<feature type="compositionally biased region" description="Low complexity" evidence="1">
    <location>
        <begin position="76"/>
        <end position="90"/>
    </location>
</feature>
<feature type="domain" description="AB hydrolase-1" evidence="2">
    <location>
        <begin position="146"/>
        <end position="400"/>
    </location>
</feature>
<sequence>MSMGLGAITSCATSNATAIAAARLANNRQGHDSSSSVFRNQQLRRKVLVQSSLSSQHNKDARVSCLTNNDEPEVPSLSTRATSSSGSTEFSSIGSSSSLGLSLEIREIDERCKKWQWRGYTINYLSVHGRREQVLNPDSNSNSDYPPLLLVHGFGASIAHWRRNILTLAQSYTVYAIDLLGFGASDKPEGFSYTMDVWAQLILDFLDEIVQRPTVLIGNSVGSLACVIAASDSSQSLVRGLVLLNCAGGMNNKAIVDDWRIRLLLPLFWVFDTLLKQRAIASFIFERVTQRDNLRNILLSVYGNKESVDEDLIEIIKKPANDEGALDAFVSIVTGPPGPNPVQLMPRITLPVLVLWGDRDPFTPLDGPVGTYFSTLPAQVPNMSLFVLEGVGHCPHDDRPDLVHEKLLPWLDDLLPAL</sequence>
<name>A0AAV6HVK0_9ERIC</name>
<dbReference type="InterPro" id="IPR029058">
    <property type="entry name" value="AB_hydrolase_fold"/>
</dbReference>
<dbReference type="PANTHER" id="PTHR46438:SF7">
    <property type="entry name" value="ALPHA_BETA-HYDROLASES SUPERFAMILY PROTEIN"/>
    <property type="match status" value="1"/>
</dbReference>
<dbReference type="PRINTS" id="PR00111">
    <property type="entry name" value="ABHYDROLASE"/>
</dbReference>
<dbReference type="Proteomes" id="UP000823749">
    <property type="component" value="Chromosome 12"/>
</dbReference>
<dbReference type="Pfam" id="PF00561">
    <property type="entry name" value="Abhydrolase_1"/>
    <property type="match status" value="1"/>
</dbReference>
<dbReference type="GO" id="GO:0009507">
    <property type="term" value="C:chloroplast"/>
    <property type="evidence" value="ECO:0007669"/>
    <property type="project" value="TreeGrafter"/>
</dbReference>
<keyword evidence="4" id="KW-1185">Reference proteome</keyword>
<comment type="caution">
    <text evidence="3">The sequence shown here is derived from an EMBL/GenBank/DDBJ whole genome shotgun (WGS) entry which is preliminary data.</text>
</comment>
<dbReference type="FunFam" id="3.40.50.1820:FF:000174">
    <property type="entry name" value="Predicted protein"/>
    <property type="match status" value="1"/>
</dbReference>
<reference evidence="3" key="1">
    <citation type="submission" date="2020-08" db="EMBL/GenBank/DDBJ databases">
        <title>Plant Genome Project.</title>
        <authorList>
            <person name="Zhang R.-G."/>
        </authorList>
    </citation>
    <scope>NUCLEOTIDE SEQUENCE</scope>
    <source>
        <strain evidence="3">WSP0</strain>
        <tissue evidence="3">Leaf</tissue>
    </source>
</reference>
<protein>
    <recommendedName>
        <fullName evidence="2">AB hydrolase-1 domain-containing protein</fullName>
    </recommendedName>
</protein>
<evidence type="ECO:0000313" key="4">
    <source>
        <dbReference type="Proteomes" id="UP000823749"/>
    </source>
</evidence>
<dbReference type="Gene3D" id="3.40.50.1820">
    <property type="entry name" value="alpha/beta hydrolase"/>
    <property type="match status" value="1"/>
</dbReference>
<dbReference type="GO" id="GO:0047746">
    <property type="term" value="F:chlorophyllase activity"/>
    <property type="evidence" value="ECO:0007669"/>
    <property type="project" value="TreeGrafter"/>
</dbReference>
<dbReference type="InterPro" id="IPR000073">
    <property type="entry name" value="AB_hydrolase_1"/>
</dbReference>
<evidence type="ECO:0000256" key="1">
    <source>
        <dbReference type="SAM" id="MobiDB-lite"/>
    </source>
</evidence>
<feature type="region of interest" description="Disordered" evidence="1">
    <location>
        <begin position="50"/>
        <end position="90"/>
    </location>
</feature>
<dbReference type="PANTHER" id="PTHR46438">
    <property type="entry name" value="ALPHA/BETA-HYDROLASES SUPERFAMILY PROTEIN"/>
    <property type="match status" value="1"/>
</dbReference>
<dbReference type="EMBL" id="JACTNZ010000012">
    <property type="protein sequence ID" value="KAG5520281.1"/>
    <property type="molecule type" value="Genomic_DNA"/>
</dbReference>
<gene>
    <name evidence="3" type="ORF">RHGRI_033004</name>
</gene>
<dbReference type="GO" id="GO:0015994">
    <property type="term" value="P:chlorophyll metabolic process"/>
    <property type="evidence" value="ECO:0007669"/>
    <property type="project" value="TreeGrafter"/>
</dbReference>
<evidence type="ECO:0000259" key="2">
    <source>
        <dbReference type="Pfam" id="PF00561"/>
    </source>
</evidence>
<dbReference type="SUPFAM" id="SSF53474">
    <property type="entry name" value="alpha/beta-Hydrolases"/>
    <property type="match status" value="1"/>
</dbReference>
<accession>A0AAV6HVK0</accession>